<dbReference type="NCBIfam" id="TIGR00786">
    <property type="entry name" value="dctM"/>
    <property type="match status" value="1"/>
</dbReference>
<feature type="domain" description="Tripartite ATP-independent periplasmic transporters DctQ component" evidence="10">
    <location>
        <begin position="47"/>
        <end position="175"/>
    </location>
</feature>
<evidence type="ECO:0000259" key="10">
    <source>
        <dbReference type="Pfam" id="PF04290"/>
    </source>
</evidence>
<dbReference type="InterPro" id="IPR055348">
    <property type="entry name" value="DctQ"/>
</dbReference>
<evidence type="ECO:0000256" key="2">
    <source>
        <dbReference type="ARBA" id="ARBA00022448"/>
    </source>
</evidence>
<feature type="transmembrane region" description="Helical" evidence="9">
    <location>
        <begin position="418"/>
        <end position="440"/>
    </location>
</feature>
<accession>A0A7W7Z4W2</accession>
<evidence type="ECO:0000256" key="6">
    <source>
        <dbReference type="ARBA" id="ARBA00022989"/>
    </source>
</evidence>
<keyword evidence="3" id="KW-1003">Cell membrane</keyword>
<keyword evidence="2 8" id="KW-0813">Transport</keyword>
<dbReference type="EMBL" id="JACHIH010000017">
    <property type="protein sequence ID" value="MBB5048068.1"/>
    <property type="molecule type" value="Genomic_DNA"/>
</dbReference>
<feature type="transmembrane region" description="Helical" evidence="9">
    <location>
        <begin position="37"/>
        <end position="58"/>
    </location>
</feature>
<feature type="transmembrane region" description="Helical" evidence="9">
    <location>
        <begin position="301"/>
        <end position="330"/>
    </location>
</feature>
<evidence type="ECO:0000256" key="3">
    <source>
        <dbReference type="ARBA" id="ARBA00022475"/>
    </source>
</evidence>
<proteinExistence type="predicted"/>
<evidence type="ECO:0000256" key="9">
    <source>
        <dbReference type="SAM" id="Phobius"/>
    </source>
</evidence>
<evidence type="ECO:0000256" key="4">
    <source>
        <dbReference type="ARBA" id="ARBA00022519"/>
    </source>
</evidence>
<comment type="function">
    <text evidence="8">Part of the tripartite ATP-independent periplasmic (TRAP) transport system.</text>
</comment>
<feature type="transmembrane region" description="Helical" evidence="9">
    <location>
        <begin position="260"/>
        <end position="281"/>
    </location>
</feature>
<comment type="caution">
    <text evidence="12">The sequence shown here is derived from an EMBL/GenBank/DDBJ whole genome shotgun (WGS) entry which is preliminary data.</text>
</comment>
<keyword evidence="7 9" id="KW-0472">Membrane</keyword>
<comment type="subcellular location">
    <subcellularLocation>
        <location evidence="1 8">Cell inner membrane</location>
        <topology evidence="1 8">Multi-pass membrane protein</topology>
    </subcellularLocation>
</comment>
<dbReference type="InterPro" id="IPR004681">
    <property type="entry name" value="TRAP_DctM"/>
</dbReference>
<reference evidence="12 13" key="1">
    <citation type="submission" date="2020-08" db="EMBL/GenBank/DDBJ databases">
        <title>Genomic Encyclopedia of Type Strains, Phase IV (KMG-IV): sequencing the most valuable type-strain genomes for metagenomic binning, comparative biology and taxonomic classification.</title>
        <authorList>
            <person name="Goeker M."/>
        </authorList>
    </citation>
    <scope>NUCLEOTIDE SEQUENCE [LARGE SCALE GENOMIC DNA]</scope>
    <source>
        <strain evidence="12 13">DSM 12706</strain>
    </source>
</reference>
<evidence type="ECO:0000259" key="11">
    <source>
        <dbReference type="Pfam" id="PF06808"/>
    </source>
</evidence>
<feature type="transmembrane region" description="Helical" evidence="9">
    <location>
        <begin position="110"/>
        <end position="130"/>
    </location>
</feature>
<dbReference type="Proteomes" id="UP000542353">
    <property type="component" value="Unassembled WGS sequence"/>
</dbReference>
<evidence type="ECO:0000313" key="12">
    <source>
        <dbReference type="EMBL" id="MBB5048068.1"/>
    </source>
</evidence>
<evidence type="ECO:0000256" key="7">
    <source>
        <dbReference type="ARBA" id="ARBA00023136"/>
    </source>
</evidence>
<feature type="transmembrane region" description="Helical" evidence="9">
    <location>
        <begin position="519"/>
        <end position="549"/>
    </location>
</feature>
<dbReference type="PANTHER" id="PTHR33362:SF2">
    <property type="entry name" value="TRAP TRANSPORTER LARGE PERMEASE PROTEIN"/>
    <property type="match status" value="1"/>
</dbReference>
<name>A0A7W7Z4W2_9BRAD</name>
<feature type="transmembrane region" description="Helical" evidence="9">
    <location>
        <begin position="377"/>
        <end position="397"/>
    </location>
</feature>
<evidence type="ECO:0000256" key="8">
    <source>
        <dbReference type="RuleBase" id="RU369079"/>
    </source>
</evidence>
<dbReference type="RefSeq" id="WP_184258457.1">
    <property type="nucleotide sequence ID" value="NZ_JACHIH010000017.1"/>
</dbReference>
<dbReference type="InterPro" id="IPR010656">
    <property type="entry name" value="DctM"/>
</dbReference>
<feature type="transmembrane region" description="Helical" evidence="9">
    <location>
        <begin position="342"/>
        <end position="365"/>
    </location>
</feature>
<gene>
    <name evidence="12" type="ORF">HNR60_002829</name>
</gene>
<dbReference type="Pfam" id="PF04290">
    <property type="entry name" value="DctQ"/>
    <property type="match status" value="1"/>
</dbReference>
<feature type="transmembrane region" description="Helical" evidence="9">
    <location>
        <begin position="150"/>
        <end position="167"/>
    </location>
</feature>
<feature type="transmembrane region" description="Helical" evidence="9">
    <location>
        <begin position="446"/>
        <end position="462"/>
    </location>
</feature>
<evidence type="ECO:0000256" key="5">
    <source>
        <dbReference type="ARBA" id="ARBA00022692"/>
    </source>
</evidence>
<evidence type="ECO:0000256" key="1">
    <source>
        <dbReference type="ARBA" id="ARBA00004429"/>
    </source>
</evidence>
<feature type="transmembrane region" description="Helical" evidence="9">
    <location>
        <begin position="70"/>
        <end position="89"/>
    </location>
</feature>
<keyword evidence="5 9" id="KW-0812">Transmembrane</keyword>
<dbReference type="GO" id="GO:0022857">
    <property type="term" value="F:transmembrane transporter activity"/>
    <property type="evidence" value="ECO:0007669"/>
    <property type="project" value="UniProtKB-UniRule"/>
</dbReference>
<feature type="transmembrane region" description="Helical" evidence="9">
    <location>
        <begin position="561"/>
        <end position="582"/>
    </location>
</feature>
<feature type="transmembrane region" description="Helical" evidence="9">
    <location>
        <begin position="474"/>
        <end position="499"/>
    </location>
</feature>
<organism evidence="12 13">
    <name type="scientific">Rhodopseudomonas rhenobacensis</name>
    <dbReference type="NCBI Taxonomy" id="87461"/>
    <lineage>
        <taxon>Bacteria</taxon>
        <taxon>Pseudomonadati</taxon>
        <taxon>Pseudomonadota</taxon>
        <taxon>Alphaproteobacteria</taxon>
        <taxon>Hyphomicrobiales</taxon>
        <taxon>Nitrobacteraceae</taxon>
        <taxon>Rhodopseudomonas</taxon>
    </lineage>
</organism>
<dbReference type="Pfam" id="PF06808">
    <property type="entry name" value="DctM"/>
    <property type="match status" value="1"/>
</dbReference>
<protein>
    <submittedName>
        <fullName evidence="12">Tripartite ATP-independent transporter DctM subunit</fullName>
    </submittedName>
</protein>
<evidence type="ECO:0000313" key="13">
    <source>
        <dbReference type="Proteomes" id="UP000542353"/>
    </source>
</evidence>
<dbReference type="AlphaFoldDB" id="A0A7W7Z4W2"/>
<feature type="transmembrane region" description="Helical" evidence="9">
    <location>
        <begin position="209"/>
        <end position="239"/>
    </location>
</feature>
<feature type="transmembrane region" description="Helical" evidence="9">
    <location>
        <begin position="179"/>
        <end position="197"/>
    </location>
</feature>
<dbReference type="GO" id="GO:0005886">
    <property type="term" value="C:plasma membrane"/>
    <property type="evidence" value="ECO:0007669"/>
    <property type="project" value="UniProtKB-SubCell"/>
</dbReference>
<keyword evidence="4 8" id="KW-0997">Cell inner membrane</keyword>
<feature type="domain" description="TRAP C4-dicarboxylate transport system permease DctM subunit" evidence="11">
    <location>
        <begin position="215"/>
        <end position="621"/>
    </location>
</feature>
<feature type="transmembrane region" description="Helical" evidence="9">
    <location>
        <begin position="602"/>
        <end position="622"/>
    </location>
</feature>
<sequence>MNTSPVITTAPSQVGTAVSYSGLIAKFDAMLGRSVEAIAAVLLVSEIILLFSGVVARYVLVRPLLWSDELAVILFLWIGMLGAVIAARDGQHMRFTLLVNSVGLRARSRLNAFSELLSIGLLVGLFLPSIAHVREHWDILTPTLRISEGVRLTALPVGLALIAITLTMRFVKNVRPPDFLFAVVTVAAIAALIWLTGPAMAQIGNWDLAVFFGVGVAALIVIGAPIAFAFGAATFAYLAATGVVPLSIEVARIDGGISDLLLLAIPLFIVLGLLIELTGMARALVELLASLFGHLRGGMSFSLFGAMFLVSGISGSKAADIAAIAPVMVPEMQKRGYKSGELVALLSSSAAASETIPPSLVLIALGSVAGISIAKLFAAGLVPAVIAGVFLVLLAYLRARRGDTQLPPRVSWRSMRKAFVKALPALVLPFMIRATVVGGVATATEVATLGIAYAIVAGLIFYRDAEWRRIFRLLVRSASLSGSILLILGMATAMAWALTQSGFSQDLIDAVSAIPGGKVGFILVTILIFLILGSVMEGMPALVLLAPLMIPAAQTMGIDEIHYSMVIILSMGVGLFAPPFGVGYYMTCAISGLSVDDGISAIWPYLAALLVAIVVVGLLPGLPM</sequence>
<keyword evidence="6 9" id="KW-1133">Transmembrane helix</keyword>
<dbReference type="PANTHER" id="PTHR33362">
    <property type="entry name" value="SIALIC ACID TRAP TRANSPORTER PERMEASE PROTEIN SIAT-RELATED"/>
    <property type="match status" value="1"/>
</dbReference>
<keyword evidence="13" id="KW-1185">Reference proteome</keyword>